<dbReference type="EMBL" id="BKCL01000005">
    <property type="protein sequence ID" value="GEQ98160.1"/>
    <property type="molecule type" value="Genomic_DNA"/>
</dbReference>
<feature type="compositionally biased region" description="Basic and acidic residues" evidence="1">
    <location>
        <begin position="49"/>
        <end position="69"/>
    </location>
</feature>
<comment type="caution">
    <text evidence="2">The sequence shown here is derived from an EMBL/GenBank/DDBJ whole genome shotgun (WGS) entry which is preliminary data.</text>
</comment>
<evidence type="ECO:0000313" key="2">
    <source>
        <dbReference type="EMBL" id="GEQ98160.1"/>
    </source>
</evidence>
<organism evidence="2 3">
    <name type="scientific">Iodidimonas gelatinilytica</name>
    <dbReference type="NCBI Taxonomy" id="1236966"/>
    <lineage>
        <taxon>Bacteria</taxon>
        <taxon>Pseudomonadati</taxon>
        <taxon>Pseudomonadota</taxon>
        <taxon>Alphaproteobacteria</taxon>
        <taxon>Iodidimonadales</taxon>
        <taxon>Iodidimonadaceae</taxon>
        <taxon>Iodidimonas</taxon>
    </lineage>
</organism>
<dbReference type="AlphaFoldDB" id="A0A5A7MQ22"/>
<protein>
    <submittedName>
        <fullName evidence="2">Uncharacterized protein</fullName>
    </submittedName>
</protein>
<dbReference type="RefSeq" id="WP_150000513.1">
    <property type="nucleotide sequence ID" value="NZ_BKCL01000005.1"/>
</dbReference>
<accession>A0A5A7MQ22</accession>
<name>A0A5A7MQ22_9PROT</name>
<reference evidence="2 3" key="1">
    <citation type="submission" date="2019-09" db="EMBL/GenBank/DDBJ databases">
        <title>NBRP : Genome information of microbial organism related human and environment.</title>
        <authorList>
            <person name="Hattori M."/>
            <person name="Oshima K."/>
            <person name="Inaba H."/>
            <person name="Suda W."/>
            <person name="Sakamoto M."/>
            <person name="Iino T."/>
            <person name="Kitahara M."/>
            <person name="Oshida Y."/>
            <person name="Iida T."/>
            <person name="Kudo T."/>
            <person name="Itoh T."/>
            <person name="Ohkuma M."/>
        </authorList>
    </citation>
    <scope>NUCLEOTIDE SEQUENCE [LARGE SCALE GENOMIC DNA]</scope>
    <source>
        <strain evidence="2 3">Hi-2</strain>
    </source>
</reference>
<proteinExistence type="predicted"/>
<sequence length="79" mass="9085">MGPDYDKYRPLLDEFNLADDKKDEFIDVMWALLDSFVARAHGTDAVQKVVDKQRDKTSETDSDDVKSDEITMISELNNE</sequence>
<evidence type="ECO:0000256" key="1">
    <source>
        <dbReference type="SAM" id="MobiDB-lite"/>
    </source>
</evidence>
<gene>
    <name evidence="2" type="ORF">JCM17844_17970</name>
</gene>
<dbReference type="Proteomes" id="UP000322084">
    <property type="component" value="Unassembled WGS sequence"/>
</dbReference>
<feature type="region of interest" description="Disordered" evidence="1">
    <location>
        <begin position="49"/>
        <end position="79"/>
    </location>
</feature>
<evidence type="ECO:0000313" key="3">
    <source>
        <dbReference type="Proteomes" id="UP000322084"/>
    </source>
</evidence>